<dbReference type="EMBL" id="SWCO01000027">
    <property type="protein sequence ID" value="TKB00314.1"/>
    <property type="molecule type" value="Genomic_DNA"/>
</dbReference>
<dbReference type="Proteomes" id="UP000305471">
    <property type="component" value="Unassembled WGS sequence"/>
</dbReference>
<proteinExistence type="predicted"/>
<evidence type="ECO:0000313" key="1">
    <source>
        <dbReference type="EMBL" id="TKB00314.1"/>
    </source>
</evidence>
<evidence type="ECO:0000313" key="2">
    <source>
        <dbReference type="Proteomes" id="UP000305471"/>
    </source>
</evidence>
<gene>
    <name evidence="1" type="ORF">E5672_19740</name>
</gene>
<name>A0A4U0Z6W3_9ALTE</name>
<comment type="caution">
    <text evidence="1">The sequence shown here is derived from an EMBL/GenBank/DDBJ whole genome shotgun (WGS) entry which is preliminary data.</text>
</comment>
<sequence>MGHNGEAAPRVCVPTNEVSDLIFLLCDFANTEYLSFMEFKNWIYGNQSEHKKHFEGQKPTNCY</sequence>
<reference evidence="1 2" key="1">
    <citation type="submission" date="2019-04" db="EMBL/GenBank/DDBJ databases">
        <title>Alteromonas portus sp. nov., an alginate lyase-excreting marine bacterium.</title>
        <authorList>
            <person name="Huang H."/>
            <person name="Mo K."/>
            <person name="Bao S."/>
        </authorList>
    </citation>
    <scope>NUCLEOTIDE SEQUENCE [LARGE SCALE GENOMIC DNA]</scope>
    <source>
        <strain evidence="1 2">HB161718</strain>
    </source>
</reference>
<organism evidence="1 2">
    <name type="scientific">Alteromonas portus</name>
    <dbReference type="NCBI Taxonomy" id="2565549"/>
    <lineage>
        <taxon>Bacteria</taxon>
        <taxon>Pseudomonadati</taxon>
        <taxon>Pseudomonadota</taxon>
        <taxon>Gammaproteobacteria</taxon>
        <taxon>Alteromonadales</taxon>
        <taxon>Alteromonadaceae</taxon>
        <taxon>Alteromonas/Salinimonas group</taxon>
        <taxon>Alteromonas</taxon>
    </lineage>
</organism>
<accession>A0A4U0Z6W3</accession>
<keyword evidence="2" id="KW-1185">Reference proteome</keyword>
<dbReference type="AlphaFoldDB" id="A0A4U0Z6W3"/>
<protein>
    <submittedName>
        <fullName evidence="1">Uncharacterized protein</fullName>
    </submittedName>
</protein>